<evidence type="ECO:0000256" key="5">
    <source>
        <dbReference type="PROSITE-ProRule" id="PRU00042"/>
    </source>
</evidence>
<dbReference type="PROSITE" id="PS00028">
    <property type="entry name" value="ZINC_FINGER_C2H2_1"/>
    <property type="match status" value="1"/>
</dbReference>
<dbReference type="PROSITE" id="PS50157">
    <property type="entry name" value="ZINC_FINGER_C2H2_2"/>
    <property type="match status" value="1"/>
</dbReference>
<sequence>MPEDIISSVEAAAQGKPKVGGLRIRRIALWLETVDEEVTSKKTVFVAGEVDFEFFKTKTRQEDLESSTFSFPKPKSAEECLGSMLLAWFEFTGDLADNWKEDLAAGRPVPYKDESLDRPVFRLLDRSGETTFVKPWNEVSVTCINGWLRAAAAQAGYNLPNCRRTVIERQPRKLSQASTILEQRAFSGSPNHRISASTTQACQSTTLEDALLWIDKLGSSMRRSDGLDCPKCGNVSKDQDTYLKHLKRVHGEKDSWPCRDSLRALPHKCTKKFRSKDAERNHYRYKHASECECPVCHGVLLTQDSLNRHLQESHPGWTADASSTSLMMADASSDRDPLIAVTDTTVPGTRKHVKTFVCTTCSKVTATQTGMENHLALHRDEQAVAAERL</sequence>
<dbReference type="EMBL" id="JADGJQ010000119">
    <property type="protein sequence ID" value="KAJ3168438.1"/>
    <property type="molecule type" value="Genomic_DNA"/>
</dbReference>
<comment type="caution">
    <text evidence="7">The sequence shown here is derived from an EMBL/GenBank/DDBJ whole genome shotgun (WGS) entry which is preliminary data.</text>
</comment>
<dbReference type="Proteomes" id="UP001212152">
    <property type="component" value="Unassembled WGS sequence"/>
</dbReference>
<dbReference type="Pfam" id="PF13912">
    <property type="entry name" value="zf-C2H2_6"/>
    <property type="match status" value="1"/>
</dbReference>
<keyword evidence="3 5" id="KW-0863">Zinc-finger</keyword>
<proteinExistence type="predicted"/>
<gene>
    <name evidence="7" type="ORF">HDU87_000994</name>
</gene>
<evidence type="ECO:0000256" key="3">
    <source>
        <dbReference type="ARBA" id="ARBA00022771"/>
    </source>
</evidence>
<name>A0AAD5XLH1_9FUNG</name>
<dbReference type="AlphaFoldDB" id="A0AAD5XLH1"/>
<dbReference type="PANTHER" id="PTHR24379:SF121">
    <property type="entry name" value="C2H2-TYPE DOMAIN-CONTAINING PROTEIN"/>
    <property type="match status" value="1"/>
</dbReference>
<feature type="domain" description="C2H2-type" evidence="6">
    <location>
        <begin position="356"/>
        <end position="383"/>
    </location>
</feature>
<dbReference type="Gene3D" id="3.30.160.60">
    <property type="entry name" value="Classic Zinc Finger"/>
    <property type="match status" value="2"/>
</dbReference>
<keyword evidence="4" id="KW-0862">Zinc</keyword>
<dbReference type="GO" id="GO:0008270">
    <property type="term" value="F:zinc ion binding"/>
    <property type="evidence" value="ECO:0007669"/>
    <property type="project" value="UniProtKB-KW"/>
</dbReference>
<keyword evidence="1" id="KW-0479">Metal-binding</keyword>
<keyword evidence="8" id="KW-1185">Reference proteome</keyword>
<accession>A0AAD5XLH1</accession>
<evidence type="ECO:0000256" key="4">
    <source>
        <dbReference type="ARBA" id="ARBA00022833"/>
    </source>
</evidence>
<protein>
    <recommendedName>
        <fullName evidence="6">C2H2-type domain-containing protein</fullName>
    </recommendedName>
</protein>
<dbReference type="SMART" id="SM00355">
    <property type="entry name" value="ZnF_C2H2"/>
    <property type="match status" value="3"/>
</dbReference>
<evidence type="ECO:0000256" key="1">
    <source>
        <dbReference type="ARBA" id="ARBA00022723"/>
    </source>
</evidence>
<dbReference type="PANTHER" id="PTHR24379">
    <property type="entry name" value="KRAB AND ZINC FINGER DOMAIN-CONTAINING"/>
    <property type="match status" value="1"/>
</dbReference>
<keyword evidence="2" id="KW-0677">Repeat</keyword>
<evidence type="ECO:0000313" key="7">
    <source>
        <dbReference type="EMBL" id="KAJ3168438.1"/>
    </source>
</evidence>
<evidence type="ECO:0000256" key="2">
    <source>
        <dbReference type="ARBA" id="ARBA00022737"/>
    </source>
</evidence>
<dbReference type="InterPro" id="IPR013087">
    <property type="entry name" value="Znf_C2H2_type"/>
</dbReference>
<organism evidence="7 8">
    <name type="scientific">Geranomyces variabilis</name>
    <dbReference type="NCBI Taxonomy" id="109894"/>
    <lineage>
        <taxon>Eukaryota</taxon>
        <taxon>Fungi</taxon>
        <taxon>Fungi incertae sedis</taxon>
        <taxon>Chytridiomycota</taxon>
        <taxon>Chytridiomycota incertae sedis</taxon>
        <taxon>Chytridiomycetes</taxon>
        <taxon>Spizellomycetales</taxon>
        <taxon>Powellomycetaceae</taxon>
        <taxon>Geranomyces</taxon>
    </lineage>
</organism>
<evidence type="ECO:0000259" key="6">
    <source>
        <dbReference type="PROSITE" id="PS50157"/>
    </source>
</evidence>
<evidence type="ECO:0000313" key="8">
    <source>
        <dbReference type="Proteomes" id="UP001212152"/>
    </source>
</evidence>
<reference evidence="7" key="1">
    <citation type="submission" date="2020-05" db="EMBL/GenBank/DDBJ databases">
        <title>Phylogenomic resolution of chytrid fungi.</title>
        <authorList>
            <person name="Stajich J.E."/>
            <person name="Amses K."/>
            <person name="Simmons R."/>
            <person name="Seto K."/>
            <person name="Myers J."/>
            <person name="Bonds A."/>
            <person name="Quandt C.A."/>
            <person name="Barry K."/>
            <person name="Liu P."/>
            <person name="Grigoriev I."/>
            <person name="Longcore J.E."/>
            <person name="James T.Y."/>
        </authorList>
    </citation>
    <scope>NUCLEOTIDE SEQUENCE</scope>
    <source>
        <strain evidence="7">JEL0379</strain>
    </source>
</reference>